<keyword evidence="1" id="KW-0812">Transmembrane</keyword>
<accession>A0A840CZX1</accession>
<dbReference type="Proteomes" id="UP000555103">
    <property type="component" value="Unassembled WGS sequence"/>
</dbReference>
<dbReference type="AlphaFoldDB" id="A0A840CZX1"/>
<keyword evidence="3" id="KW-1185">Reference proteome</keyword>
<evidence type="ECO:0000313" key="3">
    <source>
        <dbReference type="Proteomes" id="UP000555103"/>
    </source>
</evidence>
<protein>
    <submittedName>
        <fullName evidence="2">Uncharacterized protein</fullName>
    </submittedName>
</protein>
<evidence type="ECO:0000313" key="2">
    <source>
        <dbReference type="EMBL" id="MBB4038225.1"/>
    </source>
</evidence>
<reference evidence="2 3" key="1">
    <citation type="submission" date="2020-08" db="EMBL/GenBank/DDBJ databases">
        <title>Genomic Encyclopedia of Type Strains, Phase IV (KMG-IV): sequencing the most valuable type-strain genomes for metagenomic binning, comparative biology and taxonomic classification.</title>
        <authorList>
            <person name="Goeker M."/>
        </authorList>
    </citation>
    <scope>NUCLEOTIDE SEQUENCE [LARGE SCALE GENOMIC DNA]</scope>
    <source>
        <strain evidence="2 3">DSM 104969</strain>
    </source>
</reference>
<feature type="transmembrane region" description="Helical" evidence="1">
    <location>
        <begin position="56"/>
        <end position="78"/>
    </location>
</feature>
<keyword evidence="1" id="KW-1133">Transmembrane helix</keyword>
<gene>
    <name evidence="2" type="ORF">GGR21_004157</name>
</gene>
<name>A0A840CZX1_9BACT</name>
<proteinExistence type="predicted"/>
<dbReference type="EMBL" id="JACIEP010000025">
    <property type="protein sequence ID" value="MBB4038225.1"/>
    <property type="molecule type" value="Genomic_DNA"/>
</dbReference>
<keyword evidence="1" id="KW-0472">Membrane</keyword>
<comment type="caution">
    <text evidence="2">The sequence shown here is derived from an EMBL/GenBank/DDBJ whole genome shotgun (WGS) entry which is preliminary data.</text>
</comment>
<sequence>MIRTAEKNRKQRFSNLPISIGWVLKIAFAVAGFALWGWSFVAVVAGIYVAWVIIKGVLSCLLSLAVIIGFILLLIVLIF</sequence>
<organism evidence="2 3">
    <name type="scientific">Dysgonomonas hofstadii</name>
    <dbReference type="NCBI Taxonomy" id="637886"/>
    <lineage>
        <taxon>Bacteria</taxon>
        <taxon>Pseudomonadati</taxon>
        <taxon>Bacteroidota</taxon>
        <taxon>Bacteroidia</taxon>
        <taxon>Bacteroidales</taxon>
        <taxon>Dysgonomonadaceae</taxon>
        <taxon>Dysgonomonas</taxon>
    </lineage>
</organism>
<evidence type="ECO:0000256" key="1">
    <source>
        <dbReference type="SAM" id="Phobius"/>
    </source>
</evidence>
<dbReference type="RefSeq" id="WP_183309027.1">
    <property type="nucleotide sequence ID" value="NZ_JACIEP010000025.1"/>
</dbReference>
<feature type="transmembrane region" description="Helical" evidence="1">
    <location>
        <begin position="21"/>
        <end position="50"/>
    </location>
</feature>